<keyword evidence="3" id="KW-1185">Reference proteome</keyword>
<reference evidence="2 3" key="1">
    <citation type="journal article" date="2021" name="Int. J. Syst. Evol. Microbiol.">
        <title>Salipiger mangrovisoli sp. nov., isolated from mangrove soil and the proposal for the reclassification of Paraphaeobacter pallidus as Salipiger pallidus comb. nov.</title>
        <authorList>
            <person name="Du J."/>
            <person name="Liu Y."/>
            <person name="Pei T."/>
            <person name="Deng M.R."/>
            <person name="Zhu H."/>
        </authorList>
    </citation>
    <scope>NUCLEOTIDE SEQUENCE [LARGE SCALE GENOMIC DNA]</scope>
    <source>
        <strain evidence="2 3">6D45A</strain>
    </source>
</reference>
<accession>A0ABR9XAV6</accession>
<evidence type="ECO:0000256" key="1">
    <source>
        <dbReference type="SAM" id="Phobius"/>
    </source>
</evidence>
<dbReference type="EMBL" id="JADFFK010000040">
    <property type="protein sequence ID" value="MBE9640643.1"/>
    <property type="molecule type" value="Genomic_DNA"/>
</dbReference>
<sequence length="140" mass="14500">MLGSTAAGASAAGTTGIIAGSAGVGAAITSVLMAPFTIVAGALTVVVVGGYEGVCYFQIERVEEPSDVLAILESISKNDPSIEIVDIEAGRAIQLDREGGEESYLIENLYIADGDLMHRDRFLNTNLGPVVFVEPSAEPD</sequence>
<name>A0ABR9XAV6_9RHOB</name>
<comment type="caution">
    <text evidence="2">The sequence shown here is derived from an EMBL/GenBank/DDBJ whole genome shotgun (WGS) entry which is preliminary data.</text>
</comment>
<feature type="transmembrane region" description="Helical" evidence="1">
    <location>
        <begin position="36"/>
        <end position="57"/>
    </location>
</feature>
<keyword evidence="1" id="KW-1133">Transmembrane helix</keyword>
<organism evidence="2 3">
    <name type="scientific">Salipiger mangrovisoli</name>
    <dbReference type="NCBI Taxonomy" id="2865933"/>
    <lineage>
        <taxon>Bacteria</taxon>
        <taxon>Pseudomonadati</taxon>
        <taxon>Pseudomonadota</taxon>
        <taxon>Alphaproteobacteria</taxon>
        <taxon>Rhodobacterales</taxon>
        <taxon>Roseobacteraceae</taxon>
        <taxon>Salipiger</taxon>
    </lineage>
</organism>
<evidence type="ECO:0000313" key="3">
    <source>
        <dbReference type="Proteomes" id="UP000607796"/>
    </source>
</evidence>
<evidence type="ECO:0000313" key="2">
    <source>
        <dbReference type="EMBL" id="MBE9640643.1"/>
    </source>
</evidence>
<dbReference type="Proteomes" id="UP000607796">
    <property type="component" value="Unassembled WGS sequence"/>
</dbReference>
<gene>
    <name evidence="2" type="ORF">IQ782_27730</name>
</gene>
<proteinExistence type="predicted"/>
<keyword evidence="1" id="KW-0472">Membrane</keyword>
<keyword evidence="1" id="KW-0812">Transmembrane</keyword>
<protein>
    <submittedName>
        <fullName evidence="2">Uncharacterized protein</fullName>
    </submittedName>
</protein>